<evidence type="ECO:0000259" key="4">
    <source>
        <dbReference type="Pfam" id="PF00346"/>
    </source>
</evidence>
<dbReference type="AlphaFoldDB" id="K4D0X7"/>
<dbReference type="Gene3D" id="1.10.645.10">
    <property type="entry name" value="Cytochrome-c3 Hydrogenase, chain B"/>
    <property type="match status" value="1"/>
</dbReference>
<dbReference type="Gramene" id="Solyc10g052800.1.1">
    <property type="protein sequence ID" value="Solyc10g052800.1.1"/>
    <property type="gene ID" value="Solyc10g052800.1"/>
</dbReference>
<dbReference type="PANTHER" id="PTHR11993">
    <property type="entry name" value="NADH-UBIQUINONE OXIDOREDUCTASE 49 KDA SUBUNIT"/>
    <property type="match status" value="1"/>
</dbReference>
<accession>K4D0X7</accession>
<feature type="domain" description="NADH-quinone oxidoreductase subunit D" evidence="4">
    <location>
        <begin position="21"/>
        <end position="103"/>
    </location>
</feature>
<dbReference type="PANTHER" id="PTHR11993:SF10">
    <property type="entry name" value="NADH DEHYDROGENASE [UBIQUINONE] IRON-SULFUR PROTEIN 2, MITOCHONDRIAL"/>
    <property type="match status" value="1"/>
</dbReference>
<evidence type="ECO:0000256" key="1">
    <source>
        <dbReference type="ARBA" id="ARBA00005769"/>
    </source>
</evidence>
<reference evidence="5" key="1">
    <citation type="journal article" date="2012" name="Nature">
        <title>The tomato genome sequence provides insights into fleshy fruit evolution.</title>
        <authorList>
            <consortium name="Tomato Genome Consortium"/>
        </authorList>
    </citation>
    <scope>NUCLEOTIDE SEQUENCE [LARGE SCALE GENOMIC DNA]</scope>
    <source>
        <strain evidence="5">cv. Heinz 1706</strain>
    </source>
</reference>
<keyword evidence="6" id="KW-1185">Reference proteome</keyword>
<keyword evidence="3" id="KW-0520">NAD</keyword>
<dbReference type="HOGENOM" id="CLU_2254869_0_0_1"/>
<dbReference type="SUPFAM" id="SSF56762">
    <property type="entry name" value="HydB/Nqo4-like"/>
    <property type="match status" value="1"/>
</dbReference>
<reference evidence="5" key="2">
    <citation type="submission" date="2015-06" db="UniProtKB">
        <authorList>
            <consortium name="EnsemblPlants"/>
        </authorList>
    </citation>
    <scope>IDENTIFICATION</scope>
    <source>
        <strain evidence="5">cv. Heinz 1706</strain>
    </source>
</reference>
<dbReference type="Pfam" id="PF00346">
    <property type="entry name" value="Complex1_49kDa"/>
    <property type="match status" value="1"/>
</dbReference>
<dbReference type="OMA" id="YIRELFY"/>
<proteinExistence type="inferred from homology"/>
<evidence type="ECO:0000313" key="5">
    <source>
        <dbReference type="EnsemblPlants" id="Solyc10g052800.1.1"/>
    </source>
</evidence>
<dbReference type="GO" id="GO:0016651">
    <property type="term" value="F:oxidoreductase activity, acting on NAD(P)H"/>
    <property type="evidence" value="ECO:0007669"/>
    <property type="project" value="InterPro"/>
</dbReference>
<dbReference type="STRING" id="4081.K4D0X7"/>
<dbReference type="InterPro" id="IPR029014">
    <property type="entry name" value="NiFe-Hase_large"/>
</dbReference>
<comment type="similarity">
    <text evidence="1">Belongs to the complex I 49 kDa subunit family.</text>
</comment>
<evidence type="ECO:0000313" key="6">
    <source>
        <dbReference type="Proteomes" id="UP000004994"/>
    </source>
</evidence>
<organism evidence="5">
    <name type="scientific">Solanum lycopersicum</name>
    <name type="common">Tomato</name>
    <name type="synonym">Lycopersicon esculentum</name>
    <dbReference type="NCBI Taxonomy" id="4081"/>
    <lineage>
        <taxon>Eukaryota</taxon>
        <taxon>Viridiplantae</taxon>
        <taxon>Streptophyta</taxon>
        <taxon>Embryophyta</taxon>
        <taxon>Tracheophyta</taxon>
        <taxon>Spermatophyta</taxon>
        <taxon>Magnoliopsida</taxon>
        <taxon>eudicotyledons</taxon>
        <taxon>Gunneridae</taxon>
        <taxon>Pentapetalae</taxon>
        <taxon>asterids</taxon>
        <taxon>lamiids</taxon>
        <taxon>Solanales</taxon>
        <taxon>Solanaceae</taxon>
        <taxon>Solanoideae</taxon>
        <taxon>Solaneae</taxon>
        <taxon>Solanum</taxon>
        <taxon>Solanum subgen. Lycopersicon</taxon>
    </lineage>
</organism>
<evidence type="ECO:0000256" key="2">
    <source>
        <dbReference type="ARBA" id="ARBA00022967"/>
    </source>
</evidence>
<protein>
    <recommendedName>
        <fullName evidence="4">NADH-quinone oxidoreductase subunit D domain-containing protein</fullName>
    </recommendedName>
</protein>
<dbReference type="PhylomeDB" id="K4D0X7"/>
<sequence>MREGDTKRITQGHWILHKSINPFLWDFEEWEKLLEFYKRVLGAGMHASYIGSGGVEQELFLGLFIYIDSFTQEFSFRIDELEQMSIGNRILKQQLVDIGTVTAQ</sequence>
<name>K4D0X7_SOLLC</name>
<dbReference type="InterPro" id="IPR001135">
    <property type="entry name" value="NADH_Q_OxRdtase_suD"/>
</dbReference>
<dbReference type="Proteomes" id="UP000004994">
    <property type="component" value="Chromosome 10"/>
</dbReference>
<evidence type="ECO:0000256" key="3">
    <source>
        <dbReference type="ARBA" id="ARBA00023027"/>
    </source>
</evidence>
<dbReference type="eggNOG" id="KOG2870">
    <property type="taxonomic scope" value="Eukaryota"/>
</dbReference>
<keyword evidence="2" id="KW-1278">Translocase</keyword>
<dbReference type="GO" id="GO:0048038">
    <property type="term" value="F:quinone binding"/>
    <property type="evidence" value="ECO:0007669"/>
    <property type="project" value="InterPro"/>
</dbReference>
<dbReference type="EnsemblPlants" id="Solyc10g052800.1.1">
    <property type="protein sequence ID" value="Solyc10g052800.1.1"/>
    <property type="gene ID" value="Solyc10g052800.1"/>
</dbReference>
<dbReference type="InParanoid" id="K4D0X7"/>
<dbReference type="InterPro" id="IPR022885">
    <property type="entry name" value="NDH1_su_D/H"/>
</dbReference>
<dbReference type="PaxDb" id="4081-Solyc10g052800.1.1"/>
<dbReference type="GO" id="GO:0051287">
    <property type="term" value="F:NAD binding"/>
    <property type="evidence" value="ECO:0007669"/>
    <property type="project" value="InterPro"/>
</dbReference>